<organism evidence="2 3">
    <name type="scientific">Clytia hemisphaerica</name>
    <dbReference type="NCBI Taxonomy" id="252671"/>
    <lineage>
        <taxon>Eukaryota</taxon>
        <taxon>Metazoa</taxon>
        <taxon>Cnidaria</taxon>
        <taxon>Hydrozoa</taxon>
        <taxon>Hydroidolina</taxon>
        <taxon>Leptothecata</taxon>
        <taxon>Obeliida</taxon>
        <taxon>Clytiidae</taxon>
        <taxon>Clytia</taxon>
    </lineage>
</organism>
<accession>A0A7M5UAT9</accession>
<dbReference type="Proteomes" id="UP000594262">
    <property type="component" value="Unplaced"/>
</dbReference>
<dbReference type="EnsemblMetazoa" id="CLYHEMT008430.1">
    <property type="protein sequence ID" value="CLYHEMP008430.1"/>
    <property type="gene ID" value="CLYHEMG008430"/>
</dbReference>
<feature type="region of interest" description="Disordered" evidence="1">
    <location>
        <begin position="1"/>
        <end position="135"/>
    </location>
</feature>
<evidence type="ECO:0000256" key="1">
    <source>
        <dbReference type="SAM" id="MobiDB-lite"/>
    </source>
</evidence>
<feature type="compositionally biased region" description="Polar residues" evidence="1">
    <location>
        <begin position="90"/>
        <end position="112"/>
    </location>
</feature>
<feature type="compositionally biased region" description="Polar residues" evidence="1">
    <location>
        <begin position="122"/>
        <end position="135"/>
    </location>
</feature>
<feature type="compositionally biased region" description="Polar residues" evidence="1">
    <location>
        <begin position="53"/>
        <end position="78"/>
    </location>
</feature>
<keyword evidence="3" id="KW-1185">Reference proteome</keyword>
<evidence type="ECO:0000313" key="2">
    <source>
        <dbReference type="EnsemblMetazoa" id="CLYHEMP008430.1"/>
    </source>
</evidence>
<proteinExistence type="predicted"/>
<protein>
    <submittedName>
        <fullName evidence="2">Uncharacterized protein</fullName>
    </submittedName>
</protein>
<sequence length="135" mass="14605">GSHRSCLAIDSGTEAEGDGENNMTNVPFSDEESEISGEDGENEEDDVPDFPRQYSSPQSGLSIKPTETNFKLTSSRNTARNDRSSLDIGQGTTTQDQSLELVTQSAHTSGHEQSPVLPHNLLNKSANSLRSKLKL</sequence>
<evidence type="ECO:0000313" key="3">
    <source>
        <dbReference type="Proteomes" id="UP000594262"/>
    </source>
</evidence>
<reference evidence="2" key="1">
    <citation type="submission" date="2021-01" db="UniProtKB">
        <authorList>
            <consortium name="EnsemblMetazoa"/>
        </authorList>
    </citation>
    <scope>IDENTIFICATION</scope>
</reference>
<feature type="compositionally biased region" description="Acidic residues" evidence="1">
    <location>
        <begin position="29"/>
        <end position="48"/>
    </location>
</feature>
<dbReference type="AlphaFoldDB" id="A0A7M5UAT9"/>
<name>A0A7M5UAT9_9CNID</name>